<dbReference type="InterPro" id="IPR021858">
    <property type="entry name" value="Fun_TF"/>
</dbReference>
<dbReference type="AlphaFoldDB" id="A0A0D2A1R8"/>
<dbReference type="VEuPathDB" id="FungiDB:PV09_08155"/>
<evidence type="ECO:0008006" key="3">
    <source>
        <dbReference type="Google" id="ProtNLM"/>
    </source>
</evidence>
<dbReference type="EMBL" id="KN847565">
    <property type="protein sequence ID" value="KIW00265.1"/>
    <property type="molecule type" value="Genomic_DNA"/>
</dbReference>
<dbReference type="GeneID" id="27316128"/>
<accession>A0A0D2A1R8</accession>
<evidence type="ECO:0000313" key="2">
    <source>
        <dbReference type="Proteomes" id="UP000053259"/>
    </source>
</evidence>
<dbReference type="Pfam" id="PF11951">
    <property type="entry name" value="Fungal_trans_2"/>
    <property type="match status" value="1"/>
</dbReference>
<dbReference type="OrthoDB" id="2130169at2759"/>
<dbReference type="InParanoid" id="A0A0D2A1R8"/>
<name>A0A0D2A1R8_9PEZI</name>
<gene>
    <name evidence="1" type="ORF">PV09_08155</name>
</gene>
<dbReference type="RefSeq" id="XP_016210134.1">
    <property type="nucleotide sequence ID" value="XM_016362014.1"/>
</dbReference>
<dbReference type="HOGENOM" id="CLU_037227_1_0_1"/>
<keyword evidence="2" id="KW-1185">Reference proteome</keyword>
<evidence type="ECO:0000313" key="1">
    <source>
        <dbReference type="EMBL" id="KIW00265.1"/>
    </source>
</evidence>
<organism evidence="1 2">
    <name type="scientific">Verruconis gallopava</name>
    <dbReference type="NCBI Taxonomy" id="253628"/>
    <lineage>
        <taxon>Eukaryota</taxon>
        <taxon>Fungi</taxon>
        <taxon>Dikarya</taxon>
        <taxon>Ascomycota</taxon>
        <taxon>Pezizomycotina</taxon>
        <taxon>Dothideomycetes</taxon>
        <taxon>Pleosporomycetidae</taxon>
        <taxon>Venturiales</taxon>
        <taxon>Sympoventuriaceae</taxon>
        <taxon>Verruconis</taxon>
    </lineage>
</organism>
<dbReference type="STRING" id="253628.A0A0D2A1R8"/>
<proteinExistence type="predicted"/>
<dbReference type="PANTHER" id="PTHR37540:SF5">
    <property type="entry name" value="TRANSCRIPTION FACTOR DOMAIN-CONTAINING PROTEIN"/>
    <property type="match status" value="1"/>
</dbReference>
<protein>
    <recommendedName>
        <fullName evidence="3">Transcription factor domain-containing protein</fullName>
    </recommendedName>
</protein>
<sequence length="509" mass="57341">MLLRVRLTLALPDTVRKYPIIELIRSFGSWLTPMDVGSGSRGFSDAEGDDSKGGSLHFVAVQFPNGPCDKAARRRAKSHAVRQAIEKKRKLQQELRTNFCAMMHEDTTGFSKKKASTLQMLPPSLYPLFLGVLDPFQMLPVDTRRLQELLVNHRARHAPEPVFSVKEELAFQRFSSVFPAGSADPALLNAVMLSLAVAETEGSIDRECLNYQGKTLACIRENITSPEQATSEATIGAILLLAGVEARLGRVSQVQLHMNAVKQVLDLSRSRRIHLTAGIKRAIFWQDLNSSVIAGSTRIVSHTTFAELHWSRDPFSPTFFQLPPGFGKRSYMFSEPFIEVIEDIHGLQCIRDVARFTQCDVTQMAFLNNHIASIHSRLMMLSGLGQVTECCRLAAYLCSAMLCCTVWCALVIPPHISRQLLYQLRESRSNPLWDEHKDLLVWLLYTGGALSPEDVARSEYVELLRENNVSRFGGQFESWPELLQTLEQFIWPKEAFTSRVRELWTAVYA</sequence>
<dbReference type="PANTHER" id="PTHR37540">
    <property type="entry name" value="TRANSCRIPTION FACTOR (ACR-2), PUTATIVE-RELATED-RELATED"/>
    <property type="match status" value="1"/>
</dbReference>
<dbReference type="Proteomes" id="UP000053259">
    <property type="component" value="Unassembled WGS sequence"/>
</dbReference>
<reference evidence="1 2" key="1">
    <citation type="submission" date="2015-01" db="EMBL/GenBank/DDBJ databases">
        <title>The Genome Sequence of Ochroconis gallopava CBS43764.</title>
        <authorList>
            <consortium name="The Broad Institute Genomics Platform"/>
            <person name="Cuomo C."/>
            <person name="de Hoog S."/>
            <person name="Gorbushina A."/>
            <person name="Stielow B."/>
            <person name="Teixiera M."/>
            <person name="Abouelleil A."/>
            <person name="Chapman S.B."/>
            <person name="Priest M."/>
            <person name="Young S.K."/>
            <person name="Wortman J."/>
            <person name="Nusbaum C."/>
            <person name="Birren B."/>
        </authorList>
    </citation>
    <scope>NUCLEOTIDE SEQUENCE [LARGE SCALE GENOMIC DNA]</scope>
    <source>
        <strain evidence="1 2">CBS 43764</strain>
    </source>
</reference>